<evidence type="ECO:0000256" key="2">
    <source>
        <dbReference type="SAM" id="Phobius"/>
    </source>
</evidence>
<evidence type="ECO:0000313" key="4">
    <source>
        <dbReference type="Proteomes" id="UP000264719"/>
    </source>
</evidence>
<accession>A0A348W8W2</accession>
<dbReference type="RefSeq" id="WP_216016991.1">
    <property type="nucleotide sequence ID" value="NZ_CAXAXR010000027.1"/>
</dbReference>
<name>A0A348W8W2_9RHOB</name>
<keyword evidence="2" id="KW-0472">Membrane</keyword>
<gene>
    <name evidence="3" type="ORF">DCS45_03715</name>
</gene>
<proteinExistence type="predicted"/>
<dbReference type="PANTHER" id="PTHR32309">
    <property type="entry name" value="TYROSINE-PROTEIN KINASE"/>
    <property type="match status" value="1"/>
</dbReference>
<feature type="transmembrane region" description="Helical" evidence="2">
    <location>
        <begin position="18"/>
        <end position="37"/>
    </location>
</feature>
<dbReference type="GO" id="GO:0005886">
    <property type="term" value="C:plasma membrane"/>
    <property type="evidence" value="ECO:0007669"/>
    <property type="project" value="TreeGrafter"/>
</dbReference>
<feature type="transmembrane region" description="Helical" evidence="2">
    <location>
        <begin position="349"/>
        <end position="368"/>
    </location>
</feature>
<dbReference type="EMBL" id="DMVW01000041">
    <property type="protein sequence ID" value="HAR50974.1"/>
    <property type="molecule type" value="Genomic_DNA"/>
</dbReference>
<dbReference type="PANTHER" id="PTHR32309:SF13">
    <property type="entry name" value="FERRIC ENTEROBACTIN TRANSPORT PROTEIN FEPE"/>
    <property type="match status" value="1"/>
</dbReference>
<feature type="coiled-coil region" evidence="1">
    <location>
        <begin position="182"/>
        <end position="265"/>
    </location>
</feature>
<dbReference type="GO" id="GO:0004713">
    <property type="term" value="F:protein tyrosine kinase activity"/>
    <property type="evidence" value="ECO:0007669"/>
    <property type="project" value="TreeGrafter"/>
</dbReference>
<feature type="coiled-coil region" evidence="1">
    <location>
        <begin position="290"/>
        <end position="317"/>
    </location>
</feature>
<dbReference type="InterPro" id="IPR050445">
    <property type="entry name" value="Bact_polysacc_biosynth/exp"/>
</dbReference>
<reference evidence="3 4" key="1">
    <citation type="journal article" date="2018" name="Nat. Biotechnol.">
        <title>A standardized bacterial taxonomy based on genome phylogeny substantially revises the tree of life.</title>
        <authorList>
            <person name="Parks D.H."/>
            <person name="Chuvochina M."/>
            <person name="Waite D.W."/>
            <person name="Rinke C."/>
            <person name="Skarshewski A."/>
            <person name="Chaumeil P.A."/>
            <person name="Hugenholtz P."/>
        </authorList>
    </citation>
    <scope>NUCLEOTIDE SEQUENCE [LARGE SCALE GENOMIC DNA]</scope>
    <source>
        <strain evidence="3">UBA9169</strain>
    </source>
</reference>
<dbReference type="Proteomes" id="UP000264719">
    <property type="component" value="Unassembled WGS sequence"/>
</dbReference>
<evidence type="ECO:0000313" key="3">
    <source>
        <dbReference type="EMBL" id="HAR50974.1"/>
    </source>
</evidence>
<keyword evidence="1" id="KW-0175">Coiled coil</keyword>
<sequence>MGSIYSIGDVFDMVRRRLAIILSVAILGTILSVLFALTQQHLYLSTEVLQLRSPKIATSLTPSTVEGSSARRLQFIEQQVMSRGALLDAAERLNLFTDLPNLEDGKKVELLRRSVELHGVAAAREGFSDDGTVSLLRITATWDSPEAAQNLARDFSRRTQELSIDSRLEQSLEAVRYFELREANLAAEVDALETEIAEYRASNDIPAPGSVAAAQREIERLNQSLLSLDREMITLQARLARTPQTRVERREQDEAREAIARLTEERKLITAPLAELQSSIAASPEIELQLSRFELQLSQLRDQLQAARTKHKEAAIAHDLEAEKQSERLTVLEPAPLPEYPYTSSRKKLVILGSFGSLLAGLFLAFLLDLRRPVIRTAAQMEHAIGLRPVVTIPEIDPRARRRKKKQR</sequence>
<comment type="caution">
    <text evidence="3">The sequence shown here is derived from an EMBL/GenBank/DDBJ whole genome shotgun (WGS) entry which is preliminary data.</text>
</comment>
<organism evidence="3 4">
    <name type="scientific">Roseovarius nubinhibens</name>
    <dbReference type="NCBI Taxonomy" id="314263"/>
    <lineage>
        <taxon>Bacteria</taxon>
        <taxon>Pseudomonadati</taxon>
        <taxon>Pseudomonadota</taxon>
        <taxon>Alphaproteobacteria</taxon>
        <taxon>Rhodobacterales</taxon>
        <taxon>Roseobacteraceae</taxon>
        <taxon>Roseovarius</taxon>
    </lineage>
</organism>
<protein>
    <submittedName>
        <fullName evidence="3">DUF874 domain-containing protein</fullName>
    </submittedName>
</protein>
<evidence type="ECO:0000256" key="1">
    <source>
        <dbReference type="SAM" id="Coils"/>
    </source>
</evidence>
<keyword evidence="2" id="KW-1133">Transmembrane helix</keyword>
<dbReference type="AlphaFoldDB" id="A0A348W8W2"/>
<keyword evidence="2" id="KW-0812">Transmembrane</keyword>